<dbReference type="Gene3D" id="1.10.10.60">
    <property type="entry name" value="Homeodomain-like"/>
    <property type="match status" value="1"/>
</dbReference>
<sequence length="304" mass="33064">MLPCVLDGQLGSWTDVGNIGAGRASTVSLRYFAPAPELRRFIAAYYIFQTDQPRLADLVRADMAQLRFMVQGAGCYGFGEDRFAGAPEISLLGPTTAATAFDVEGPALVFGIAILPMGWGALVREDASLFADSVVDGAAMFGAATAETLDALRHDPRPSRMIAAVDRLLRGLVDGSDWMPDWFALLADRWLTDAPSPSVDALVREAGVSGRQVERLARRLYGAPPKLLARKYRALRAASRFAATGMGWADAAGDAFYDQSHFIREFKRFTGHTPCQFQREPSAVTRLTLARRHLASLPRLALVS</sequence>
<dbReference type="InterPro" id="IPR018060">
    <property type="entry name" value="HTH_AraC"/>
</dbReference>
<keyword evidence="3" id="KW-0804">Transcription</keyword>
<evidence type="ECO:0000313" key="6">
    <source>
        <dbReference type="Proteomes" id="UP000241206"/>
    </source>
</evidence>
<evidence type="ECO:0000256" key="3">
    <source>
        <dbReference type="ARBA" id="ARBA00023163"/>
    </source>
</evidence>
<reference evidence="5 6" key="1">
    <citation type="submission" date="2017-11" db="EMBL/GenBank/DDBJ databases">
        <title>Sphingomonas oleivorans sp. nov., isolated from oil-contaminated soil.</title>
        <authorList>
            <person name="Wang L."/>
            <person name="Chen L."/>
        </authorList>
    </citation>
    <scope>NUCLEOTIDE SEQUENCE [LARGE SCALE GENOMIC DNA]</scope>
    <source>
        <strain evidence="5 6">K101</strain>
    </source>
</reference>
<gene>
    <name evidence="5" type="ORF">CV103_15875</name>
</gene>
<evidence type="ECO:0000313" key="5">
    <source>
        <dbReference type="EMBL" id="PTD18006.1"/>
    </source>
</evidence>
<dbReference type="PROSITE" id="PS01124">
    <property type="entry name" value="HTH_ARAC_FAMILY_2"/>
    <property type="match status" value="1"/>
</dbReference>
<evidence type="ECO:0000259" key="4">
    <source>
        <dbReference type="PROSITE" id="PS01124"/>
    </source>
</evidence>
<keyword evidence="2" id="KW-0238">DNA-binding</keyword>
<comment type="caution">
    <text evidence="5">The sequence shown here is derived from an EMBL/GenBank/DDBJ whole genome shotgun (WGS) entry which is preliminary data.</text>
</comment>
<dbReference type="GO" id="GO:0043565">
    <property type="term" value="F:sequence-specific DNA binding"/>
    <property type="evidence" value="ECO:0007669"/>
    <property type="project" value="InterPro"/>
</dbReference>
<proteinExistence type="predicted"/>
<dbReference type="SUPFAM" id="SSF46689">
    <property type="entry name" value="Homeodomain-like"/>
    <property type="match status" value="1"/>
</dbReference>
<feature type="domain" description="HTH araC/xylS-type" evidence="4">
    <location>
        <begin position="198"/>
        <end position="280"/>
    </location>
</feature>
<keyword evidence="1" id="KW-0805">Transcription regulation</keyword>
<keyword evidence="6" id="KW-1185">Reference proteome</keyword>
<dbReference type="SMART" id="SM00342">
    <property type="entry name" value="HTH_ARAC"/>
    <property type="match status" value="1"/>
</dbReference>
<dbReference type="Pfam" id="PF12833">
    <property type="entry name" value="HTH_18"/>
    <property type="match status" value="1"/>
</dbReference>
<accession>A0A2T4HQI4</accession>
<name>A0A2T4HQI4_9SPHN</name>
<dbReference type="AlphaFoldDB" id="A0A2T4HQI4"/>
<evidence type="ECO:0000256" key="2">
    <source>
        <dbReference type="ARBA" id="ARBA00023125"/>
    </source>
</evidence>
<protein>
    <submittedName>
        <fullName evidence="5">AraC family transcriptional regulator</fullName>
    </submittedName>
</protein>
<dbReference type="InterPro" id="IPR009057">
    <property type="entry name" value="Homeodomain-like_sf"/>
</dbReference>
<dbReference type="InterPro" id="IPR050204">
    <property type="entry name" value="AraC_XylS_family_regulators"/>
</dbReference>
<dbReference type="GO" id="GO:0003700">
    <property type="term" value="F:DNA-binding transcription factor activity"/>
    <property type="evidence" value="ECO:0007669"/>
    <property type="project" value="InterPro"/>
</dbReference>
<dbReference type="PANTHER" id="PTHR46796">
    <property type="entry name" value="HTH-TYPE TRANSCRIPTIONAL ACTIVATOR RHAS-RELATED"/>
    <property type="match status" value="1"/>
</dbReference>
<dbReference type="InterPro" id="IPR046532">
    <property type="entry name" value="DUF6597"/>
</dbReference>
<organism evidence="5 6">
    <name type="scientific">Edaphosphingomonas fennica</name>
    <dbReference type="NCBI Taxonomy" id="114404"/>
    <lineage>
        <taxon>Bacteria</taxon>
        <taxon>Pseudomonadati</taxon>
        <taxon>Pseudomonadota</taxon>
        <taxon>Alphaproteobacteria</taxon>
        <taxon>Sphingomonadales</taxon>
        <taxon>Rhizorhabdaceae</taxon>
        <taxon>Edaphosphingomonas</taxon>
    </lineage>
</organism>
<dbReference type="Proteomes" id="UP000241206">
    <property type="component" value="Unassembled WGS sequence"/>
</dbReference>
<dbReference type="Pfam" id="PF20240">
    <property type="entry name" value="DUF6597"/>
    <property type="match status" value="1"/>
</dbReference>
<dbReference type="PANTHER" id="PTHR46796:SF13">
    <property type="entry name" value="HTH-TYPE TRANSCRIPTIONAL ACTIVATOR RHAS"/>
    <property type="match status" value="1"/>
</dbReference>
<dbReference type="EMBL" id="PHHF01000068">
    <property type="protein sequence ID" value="PTD18006.1"/>
    <property type="molecule type" value="Genomic_DNA"/>
</dbReference>
<evidence type="ECO:0000256" key="1">
    <source>
        <dbReference type="ARBA" id="ARBA00023015"/>
    </source>
</evidence>